<sequence>MHNINIYQKYKRIMKYDETVLDEIDNLDEAKSLIRMIVNSINSHIVALNHNYRWHDLRQNPGDLPRKYKEVIVRVKENNFSRTYYMVSRLDDDGFLVCKGDKVLAWKNIEPFEEK</sequence>
<evidence type="ECO:0000313" key="2">
    <source>
        <dbReference type="Proteomes" id="UP000284220"/>
    </source>
</evidence>
<organism evidence="1 2">
    <name type="scientific">Blautia obeum</name>
    <dbReference type="NCBI Taxonomy" id="40520"/>
    <lineage>
        <taxon>Bacteria</taxon>
        <taxon>Bacillati</taxon>
        <taxon>Bacillota</taxon>
        <taxon>Clostridia</taxon>
        <taxon>Lachnospirales</taxon>
        <taxon>Lachnospiraceae</taxon>
        <taxon>Blautia</taxon>
    </lineage>
</organism>
<gene>
    <name evidence="1" type="ORF">DW272_02245</name>
</gene>
<dbReference type="Proteomes" id="UP000284220">
    <property type="component" value="Unassembled WGS sequence"/>
</dbReference>
<dbReference type="AlphaFoldDB" id="A0A414SKF7"/>
<protein>
    <submittedName>
        <fullName evidence="1">Uncharacterized protein</fullName>
    </submittedName>
</protein>
<dbReference type="RefSeq" id="WP_118197368.1">
    <property type="nucleotide sequence ID" value="NZ_QRHZ01000001.1"/>
</dbReference>
<accession>A0A414SKF7</accession>
<comment type="caution">
    <text evidence="1">The sequence shown here is derived from an EMBL/GenBank/DDBJ whole genome shotgun (WGS) entry which is preliminary data.</text>
</comment>
<evidence type="ECO:0000313" key="1">
    <source>
        <dbReference type="EMBL" id="RHG20046.1"/>
    </source>
</evidence>
<name>A0A414SKF7_9FIRM</name>
<dbReference type="EMBL" id="QRHZ01000001">
    <property type="protein sequence ID" value="RHG20046.1"/>
    <property type="molecule type" value="Genomic_DNA"/>
</dbReference>
<proteinExistence type="predicted"/>
<reference evidence="1 2" key="1">
    <citation type="submission" date="2018-08" db="EMBL/GenBank/DDBJ databases">
        <title>A genome reference for cultivated species of the human gut microbiota.</title>
        <authorList>
            <person name="Zou Y."/>
            <person name="Xue W."/>
            <person name="Luo G."/>
        </authorList>
    </citation>
    <scope>NUCLEOTIDE SEQUENCE [LARGE SCALE GENOMIC DNA]</scope>
    <source>
        <strain evidence="1 2">AM22-9LB</strain>
    </source>
</reference>